<dbReference type="Pfam" id="PF01603">
    <property type="entry name" value="B56"/>
    <property type="match status" value="1"/>
</dbReference>
<dbReference type="InterPro" id="IPR002554">
    <property type="entry name" value="PP2A_B56"/>
</dbReference>
<feature type="region of interest" description="Disordered" evidence="3">
    <location>
        <begin position="1"/>
        <end position="46"/>
    </location>
</feature>
<name>A0ABD2QCJ4_9PLAT</name>
<reference evidence="6 7" key="1">
    <citation type="submission" date="2024-11" db="EMBL/GenBank/DDBJ databases">
        <title>Adaptive evolution of stress response genes in parasites aligns with host niche diversity.</title>
        <authorList>
            <person name="Hahn C."/>
            <person name="Resl P."/>
        </authorList>
    </citation>
    <scope>NUCLEOTIDE SEQUENCE [LARGE SCALE GENOMIC DNA]</scope>
    <source>
        <strain evidence="6">EGGRZ-B1_66</strain>
        <tissue evidence="6">Body</tissue>
    </source>
</reference>
<feature type="compositionally biased region" description="Basic and acidic residues" evidence="3">
    <location>
        <begin position="15"/>
        <end position="25"/>
    </location>
</feature>
<dbReference type="PANTHER" id="PTHR10257">
    <property type="entry name" value="SERINE/THREONINE PROTEIN PHOSPHATASE 2A PP2A REGULATORY SUBUNIT B"/>
    <property type="match status" value="1"/>
</dbReference>
<keyword evidence="7" id="KW-1185">Reference proteome</keyword>
<feature type="compositionally biased region" description="Low complexity" evidence="3">
    <location>
        <begin position="471"/>
        <end position="481"/>
    </location>
</feature>
<feature type="compositionally biased region" description="Polar residues" evidence="3">
    <location>
        <begin position="457"/>
        <end position="470"/>
    </location>
</feature>
<evidence type="ECO:0000313" key="6">
    <source>
        <dbReference type="EMBL" id="KAL3316977.1"/>
    </source>
</evidence>
<feature type="region of interest" description="Disordered" evidence="3">
    <location>
        <begin position="457"/>
        <end position="487"/>
    </location>
</feature>
<feature type="compositionally biased region" description="Polar residues" evidence="3">
    <location>
        <begin position="1"/>
        <end position="14"/>
    </location>
</feature>
<feature type="coiled-coil region" evidence="2">
    <location>
        <begin position="970"/>
        <end position="1023"/>
    </location>
</feature>
<sequence>MCITLDKNSASKTNDPFRVKNEGKIKKNKRPQGSSHYRPRAPTELTQLPLLKDTPTGEQQELFIRKLQQCMVVFDFSDPVSDIQSKEIKRTCLLELIDYVTITRDVLQDATYQDILNMVACNIFRPLPPSETVDFDPDEDEPLLESAWPHLLYVYEFFLRVLESSQFQPSIAKRYIDQKFVLQLLELFDSEDPRERDLLKTVVHRIYGKFLGLRSFIRKQINNIFLRFIYEKEQFNGIGELLEILGSIINGFALPLKTEHTRFLIKVLIPLHKARSLGLFHSQLAYCVVQFIEKDPSLTEQVVQGLLKFWPKTFSQKEVMFLGEMEEILDIIEPGHFKTIMVPLFKQIAKSVSSSHFQVAERALYYFNNEYFVSLTEDNNLVLLPILFPSFYRISREHWNQTIVALVVNVLKTFMDINLTLFDELSNAYKNDRHKEKKRERERDELYRKLEQLQLTDGSGSLTGASNFVGSSSSPAPSASDAEIEESENLRQRLIEKHKRRSAELSDYFRTKSKDDLPRALEMAISRVEDEEASKEKKEETVEPEASQQRTGRFKKMSLRFTSTFKRQNDDVSVTDEVSISSPRRTSRQDRISVHFDTELASYDKAQSKLDELTWEELKKKENVSEHETFVFFAHDWSQERSAPKSESQVELVDEKKPLSKAEKLKELRRKRRESKGLPTTLESNSKLETDKQTIKEKISEIDPLLGFEIPTKSSHDVLVCGAVNFPQNAERMEIEKAVLYEPTAVEIPIDIKTLNKPIHYLEDDGLYVGTLPLVTPSNIRRLENRILQQALTDYSAITKQPESKNLRFNTEEERKDLKGAMKIAEPWFAEDGHVIIQPNPVRSIVYRPVLNDSQFNPIPPRFDTDFIPPMETAVVKRYLLSQNAYLTDTDKDDAHHNVRAMTASLRRRHGSAGAVLPMPLSDAQQMRLEVELKNLQFEFHPLFTEEHIHAQNLIQLFAIYNQEMARDQTTACKQRILALQEAIVQLENEIQLYGELNYRHSIEEYQNEIAVLIRAKTLLEGRKRNLLKAIIRSWKRVREARSKTGCVNTNVRIKIIKEASDKIVDQKEWDQDLSIMLEFSRKTFMQVYLVKKMNYDLEMKTYKEQRRARNDEELLQTEREDSKLLVDTIGLKAPKPLQEFDQEEMRKQILAEMEANMRLPGESQLYVKLYQTEPITPDNKCSSNELDRRHKLENYKYCIKLLYNNKLYEQRAGVIKTISEIHIPNPSAYIPSSDRERAPLVDRPTSKISFSFSEVPGKLSSIGKREVVIEDVDGTGEQVVTLIPCGYLQAGSVWVYNQDSRNHPLPPKQALANKTNYL</sequence>
<dbReference type="Pfam" id="PF15625">
    <property type="entry name" value="CC2D2AN-C2"/>
    <property type="match status" value="1"/>
</dbReference>
<evidence type="ECO:0000256" key="2">
    <source>
        <dbReference type="SAM" id="Coils"/>
    </source>
</evidence>
<dbReference type="PANTHER" id="PTHR10257:SF5">
    <property type="entry name" value="WIDERBORST, ISOFORM H"/>
    <property type="match status" value="1"/>
</dbReference>
<comment type="similarity">
    <text evidence="1">Belongs to the phosphatase 2A regulatory subunit B56 family.</text>
</comment>
<evidence type="ECO:0000256" key="1">
    <source>
        <dbReference type="ARBA" id="ARBA00009745"/>
    </source>
</evidence>
<feature type="domain" description="CC2D2A N-terminal C2" evidence="4">
    <location>
        <begin position="1161"/>
        <end position="1207"/>
    </location>
</feature>
<dbReference type="Proteomes" id="UP001626550">
    <property type="component" value="Unassembled WGS sequence"/>
</dbReference>
<dbReference type="InterPro" id="IPR041510">
    <property type="entry name" value="DUF5523"/>
</dbReference>
<feature type="region of interest" description="Disordered" evidence="3">
    <location>
        <begin position="526"/>
        <end position="554"/>
    </location>
</feature>
<evidence type="ECO:0000259" key="5">
    <source>
        <dbReference type="Pfam" id="PF17661"/>
    </source>
</evidence>
<keyword evidence="2" id="KW-0175">Coiled coil</keyword>
<dbReference type="Pfam" id="PF17661">
    <property type="entry name" value="DUF5523"/>
    <property type="match status" value="1"/>
</dbReference>
<accession>A0ABD2QCJ4</accession>
<organism evidence="6 7">
    <name type="scientific">Cichlidogyrus casuarinus</name>
    <dbReference type="NCBI Taxonomy" id="1844966"/>
    <lineage>
        <taxon>Eukaryota</taxon>
        <taxon>Metazoa</taxon>
        <taxon>Spiralia</taxon>
        <taxon>Lophotrochozoa</taxon>
        <taxon>Platyhelminthes</taxon>
        <taxon>Monogenea</taxon>
        <taxon>Monopisthocotylea</taxon>
        <taxon>Dactylogyridea</taxon>
        <taxon>Ancyrocephalidae</taxon>
        <taxon>Cichlidogyrus</taxon>
    </lineage>
</organism>
<dbReference type="InterPro" id="IPR028928">
    <property type="entry name" value="CC2D2AN-C2"/>
</dbReference>
<dbReference type="FunFam" id="1.25.10.10:FF:000010">
    <property type="entry name" value="Serine/threonine-protein phosphatase 2A 56 kDa regulatory subunit"/>
    <property type="match status" value="1"/>
</dbReference>
<dbReference type="EMBL" id="JBJKFK010000453">
    <property type="protein sequence ID" value="KAL3316977.1"/>
    <property type="molecule type" value="Genomic_DNA"/>
</dbReference>
<feature type="domain" description="DUF5523" evidence="5">
    <location>
        <begin position="604"/>
        <end position="790"/>
    </location>
</feature>
<comment type="caution">
    <text evidence="6">The sequence shown here is derived from an EMBL/GenBank/DDBJ whole genome shotgun (WGS) entry which is preliminary data.</text>
</comment>
<evidence type="ECO:0000259" key="4">
    <source>
        <dbReference type="Pfam" id="PF15625"/>
    </source>
</evidence>
<dbReference type="InterPro" id="IPR011989">
    <property type="entry name" value="ARM-like"/>
</dbReference>
<dbReference type="Gene3D" id="1.25.10.10">
    <property type="entry name" value="Leucine-rich Repeat Variant"/>
    <property type="match status" value="1"/>
</dbReference>
<evidence type="ECO:0000313" key="7">
    <source>
        <dbReference type="Proteomes" id="UP001626550"/>
    </source>
</evidence>
<gene>
    <name evidence="6" type="primary">PPP2R5A</name>
    <name evidence="6" type="ORF">Ciccas_004374</name>
</gene>
<evidence type="ECO:0000256" key="3">
    <source>
        <dbReference type="SAM" id="MobiDB-lite"/>
    </source>
</evidence>
<dbReference type="InterPro" id="IPR016024">
    <property type="entry name" value="ARM-type_fold"/>
</dbReference>
<dbReference type="SUPFAM" id="SSF48371">
    <property type="entry name" value="ARM repeat"/>
    <property type="match status" value="1"/>
</dbReference>
<feature type="region of interest" description="Disordered" evidence="3">
    <location>
        <begin position="663"/>
        <end position="690"/>
    </location>
</feature>
<protein>
    <submittedName>
        <fullName evidence="6">Serine/threonine-protein phosphatase 2A 56 kDa regulatory subunit alpha isoform</fullName>
    </submittedName>
</protein>
<proteinExistence type="inferred from homology"/>